<dbReference type="PROSITE" id="PS00452">
    <property type="entry name" value="GUANYLATE_CYCLASE_1"/>
    <property type="match status" value="1"/>
</dbReference>
<dbReference type="Pfam" id="PF00989">
    <property type="entry name" value="PAS"/>
    <property type="match status" value="1"/>
</dbReference>
<dbReference type="GO" id="GO:0007168">
    <property type="term" value="P:receptor guanylyl cyclase signaling pathway"/>
    <property type="evidence" value="ECO:0007669"/>
    <property type="project" value="TreeGrafter"/>
</dbReference>
<dbReference type="InterPro" id="IPR003018">
    <property type="entry name" value="GAF"/>
</dbReference>
<protein>
    <submittedName>
        <fullName evidence="11">PAS domain S-box protein</fullName>
    </submittedName>
</protein>
<dbReference type="SUPFAM" id="SSF55785">
    <property type="entry name" value="PYP-like sensor domain (PAS domain)"/>
    <property type="match status" value="1"/>
</dbReference>
<dbReference type="InterPro" id="IPR029787">
    <property type="entry name" value="Nucleotide_cyclase"/>
</dbReference>
<evidence type="ECO:0000313" key="11">
    <source>
        <dbReference type="EMBL" id="HGG02001.1"/>
    </source>
</evidence>
<keyword evidence="5" id="KW-0472">Membrane</keyword>
<name>A0A7C3ZNC1_9CYAN</name>
<dbReference type="InterPro" id="IPR013767">
    <property type="entry name" value="PAS_fold"/>
</dbReference>
<dbReference type="AlphaFoldDB" id="A0A7C3ZNC1"/>
<dbReference type="FunFam" id="3.30.70.1230:FF:000036">
    <property type="entry name" value="Adenylate/guanylate cyclase catalytic domain protein"/>
    <property type="match status" value="1"/>
</dbReference>
<dbReference type="InterPro" id="IPR029016">
    <property type="entry name" value="GAF-like_dom_sf"/>
</dbReference>
<comment type="subcellular location">
    <subcellularLocation>
        <location evidence="1">Membrane</location>
    </subcellularLocation>
</comment>
<dbReference type="Pfam" id="PF00211">
    <property type="entry name" value="Guanylate_cyc"/>
    <property type="match status" value="1"/>
</dbReference>
<dbReference type="PANTHER" id="PTHR11920:SF335">
    <property type="entry name" value="GUANYLATE CYCLASE"/>
    <property type="match status" value="1"/>
</dbReference>
<dbReference type="Gene3D" id="3.30.70.1230">
    <property type="entry name" value="Nucleotide cyclase"/>
    <property type="match status" value="1"/>
</dbReference>
<evidence type="ECO:0000256" key="7">
    <source>
        <dbReference type="RuleBase" id="RU000405"/>
    </source>
</evidence>
<feature type="domain" description="PAS" evidence="9">
    <location>
        <begin position="140"/>
        <end position="210"/>
    </location>
</feature>
<dbReference type="InterPro" id="IPR018297">
    <property type="entry name" value="A/G_cyclase_CS"/>
</dbReference>
<dbReference type="NCBIfam" id="TIGR00229">
    <property type="entry name" value="sensory_box"/>
    <property type="match status" value="1"/>
</dbReference>
<reference evidence="11" key="1">
    <citation type="journal article" date="2020" name="mSystems">
        <title>Genome- and Community-Level Interaction Insights into Carbon Utilization and Element Cycling Functions of Hydrothermarchaeota in Hydrothermal Sediment.</title>
        <authorList>
            <person name="Zhou Z."/>
            <person name="Liu Y."/>
            <person name="Xu W."/>
            <person name="Pan J."/>
            <person name="Luo Z.H."/>
            <person name="Li M."/>
        </authorList>
    </citation>
    <scope>NUCLEOTIDE SEQUENCE [LARGE SCALE GENOMIC DNA]</scope>
    <source>
        <strain evidence="11">SpSt-374</strain>
    </source>
</reference>
<proteinExistence type="inferred from homology"/>
<keyword evidence="6 7" id="KW-0456">Lyase</keyword>
<dbReference type="PROSITE" id="PS50112">
    <property type="entry name" value="PAS"/>
    <property type="match status" value="1"/>
</dbReference>
<keyword evidence="2" id="KW-0812">Transmembrane</keyword>
<evidence type="ECO:0000256" key="6">
    <source>
        <dbReference type="ARBA" id="ARBA00023239"/>
    </source>
</evidence>
<dbReference type="PROSITE" id="PS50125">
    <property type="entry name" value="GUANYLATE_CYCLASE_2"/>
    <property type="match status" value="1"/>
</dbReference>
<dbReference type="GO" id="GO:0001653">
    <property type="term" value="F:peptide receptor activity"/>
    <property type="evidence" value="ECO:0007669"/>
    <property type="project" value="TreeGrafter"/>
</dbReference>
<dbReference type="SUPFAM" id="SSF55781">
    <property type="entry name" value="GAF domain-like"/>
    <property type="match status" value="1"/>
</dbReference>
<dbReference type="SUPFAM" id="SSF55073">
    <property type="entry name" value="Nucleotide cyclase"/>
    <property type="match status" value="1"/>
</dbReference>
<dbReference type="SMART" id="SM00065">
    <property type="entry name" value="GAF"/>
    <property type="match status" value="1"/>
</dbReference>
<dbReference type="EMBL" id="DSPX01000157">
    <property type="protein sequence ID" value="HGG02001.1"/>
    <property type="molecule type" value="Genomic_DNA"/>
</dbReference>
<dbReference type="Gene3D" id="3.30.450.20">
    <property type="entry name" value="PAS domain"/>
    <property type="match status" value="2"/>
</dbReference>
<comment type="caution">
    <text evidence="11">The sequence shown here is derived from an EMBL/GenBank/DDBJ whole genome shotgun (WGS) entry which is preliminary data.</text>
</comment>
<dbReference type="GO" id="GO:0035556">
    <property type="term" value="P:intracellular signal transduction"/>
    <property type="evidence" value="ECO:0007669"/>
    <property type="project" value="InterPro"/>
</dbReference>
<dbReference type="InterPro" id="IPR001054">
    <property type="entry name" value="A/G_cyclase"/>
</dbReference>
<evidence type="ECO:0000259" key="9">
    <source>
        <dbReference type="PROSITE" id="PS50112"/>
    </source>
</evidence>
<dbReference type="InterPro" id="IPR035965">
    <property type="entry name" value="PAS-like_dom_sf"/>
</dbReference>
<dbReference type="Pfam" id="PF13185">
    <property type="entry name" value="GAF_2"/>
    <property type="match status" value="1"/>
</dbReference>
<dbReference type="GO" id="GO:0004383">
    <property type="term" value="F:guanylate cyclase activity"/>
    <property type="evidence" value="ECO:0007669"/>
    <property type="project" value="TreeGrafter"/>
</dbReference>
<feature type="region of interest" description="Disordered" evidence="8">
    <location>
        <begin position="646"/>
        <end position="671"/>
    </location>
</feature>
<dbReference type="InterPro" id="IPR000014">
    <property type="entry name" value="PAS"/>
</dbReference>
<dbReference type="Gene3D" id="3.30.450.40">
    <property type="match status" value="1"/>
</dbReference>
<dbReference type="PANTHER" id="PTHR11920">
    <property type="entry name" value="GUANYLYL CYCLASE"/>
    <property type="match status" value="1"/>
</dbReference>
<dbReference type="InterPro" id="IPR050401">
    <property type="entry name" value="Cyclic_nucleotide_synthase"/>
</dbReference>
<evidence type="ECO:0000256" key="3">
    <source>
        <dbReference type="ARBA" id="ARBA00022741"/>
    </source>
</evidence>
<dbReference type="GO" id="GO:0005886">
    <property type="term" value="C:plasma membrane"/>
    <property type="evidence" value="ECO:0007669"/>
    <property type="project" value="TreeGrafter"/>
</dbReference>
<evidence type="ECO:0000256" key="4">
    <source>
        <dbReference type="ARBA" id="ARBA00022989"/>
    </source>
</evidence>
<dbReference type="SMART" id="SM00044">
    <property type="entry name" value="CYCc"/>
    <property type="match status" value="1"/>
</dbReference>
<evidence type="ECO:0000256" key="2">
    <source>
        <dbReference type="ARBA" id="ARBA00022692"/>
    </source>
</evidence>
<dbReference type="SMART" id="SM00091">
    <property type="entry name" value="PAS"/>
    <property type="match status" value="2"/>
</dbReference>
<evidence type="ECO:0000256" key="1">
    <source>
        <dbReference type="ARBA" id="ARBA00004370"/>
    </source>
</evidence>
<gene>
    <name evidence="11" type="ORF">ENR15_15500</name>
</gene>
<dbReference type="CDD" id="cd00130">
    <property type="entry name" value="PAS"/>
    <property type="match status" value="1"/>
</dbReference>
<accession>A0A7C3ZNC1</accession>
<dbReference type="CDD" id="cd07302">
    <property type="entry name" value="CHD"/>
    <property type="match status" value="1"/>
</dbReference>
<organism evidence="11">
    <name type="scientific">Planktothricoides sp. SpSt-374</name>
    <dbReference type="NCBI Taxonomy" id="2282167"/>
    <lineage>
        <taxon>Bacteria</taxon>
        <taxon>Bacillati</taxon>
        <taxon>Cyanobacteriota</taxon>
        <taxon>Cyanophyceae</taxon>
        <taxon>Oscillatoriophycideae</taxon>
        <taxon>Oscillatoriales</taxon>
        <taxon>Oscillatoriaceae</taxon>
        <taxon>Planktothricoides</taxon>
    </lineage>
</organism>
<comment type="similarity">
    <text evidence="7">Belongs to the adenylyl cyclase class-4/guanylyl cyclase family.</text>
</comment>
<dbReference type="GO" id="GO:0004016">
    <property type="term" value="F:adenylate cyclase activity"/>
    <property type="evidence" value="ECO:0007669"/>
    <property type="project" value="TreeGrafter"/>
</dbReference>
<evidence type="ECO:0000256" key="8">
    <source>
        <dbReference type="SAM" id="MobiDB-lite"/>
    </source>
</evidence>
<evidence type="ECO:0000256" key="5">
    <source>
        <dbReference type="ARBA" id="ARBA00023136"/>
    </source>
</evidence>
<keyword evidence="4" id="KW-1133">Transmembrane helix</keyword>
<evidence type="ECO:0000259" key="10">
    <source>
        <dbReference type="PROSITE" id="PS50125"/>
    </source>
</evidence>
<keyword evidence="3" id="KW-0547">Nucleotide-binding</keyword>
<sequence length="688" mass="75874">MNQILNKLLLLLRQMEYLVTDRNLTIVEISDGLERFADVPEDLAVGEDVRQAFPELYGMEDILEDVLAGNQDRFELKGIGRVGEGGAHLYFDLHAIAHHEQNFDGWLLGIEEVTDKMALEQTLVQASNEMELLVLALNKAKDYIDKIITSMADALIVTTAEGKIKTINKAAQNLFGYEAAELIGMPIAVLVAPSERHRMLPTVPQSGDEEWNGADMLCQTKGGCRLTVSFSRSLLETDIEGAGRERATGAEKSAWDFVYIGRDVTAQKRRYQRQAAQNTVNRILSEGPEVGEALVRTLAAIAENTGWDGGELWMVEPGPRLRRVDIWPKITPVNTDRRAKPFTLAVFGEGLAGRVWATGEPQWQLDGFESPPVVGMRGALAFPIQSGGEVLGVIVLCSVGVVEVDEDLLSTAAAIGNQLGQFIQRQRAEKALLLEQKKTERLLVNILPEQIASRLKQESAIIAESFNDVTVLFADIVGFTQMAACLNPIELVEILNKIFSQFDRLTEKHGLEKIKTIGDAYMVVGGLPVPRDDHAQAIAQMALDMQTSIAEFNAKYHKTLSIRIGIHSGPVVAGVIGIKKFIYDLWGDTVNTASRMESHGLAGTIHISSATYELIKSEFLFEKRGAIQVKGKGEMRTYFLTGKKKLGDSSDESDSEFVAHSGDVRRKESSQSTLDATRRLVEIIEDKL</sequence>
<dbReference type="GO" id="GO:0006355">
    <property type="term" value="P:regulation of DNA-templated transcription"/>
    <property type="evidence" value="ECO:0007669"/>
    <property type="project" value="InterPro"/>
</dbReference>
<dbReference type="GO" id="GO:0000166">
    <property type="term" value="F:nucleotide binding"/>
    <property type="evidence" value="ECO:0007669"/>
    <property type="project" value="UniProtKB-KW"/>
</dbReference>
<feature type="domain" description="Guanylate cyclase" evidence="10">
    <location>
        <begin position="470"/>
        <end position="597"/>
    </location>
</feature>